<gene>
    <name evidence="8" type="ordered locus">Acry_2588</name>
</gene>
<dbReference type="Pfam" id="PF00158">
    <property type="entry name" value="Sigma54_activat"/>
    <property type="match status" value="1"/>
</dbReference>
<evidence type="ECO:0000256" key="6">
    <source>
        <dbReference type="ARBA" id="ARBA00023163"/>
    </source>
</evidence>
<keyword evidence="5" id="KW-0010">Activator</keyword>
<dbReference type="PROSITE" id="PS50045">
    <property type="entry name" value="SIGMA54_INTERACT_4"/>
    <property type="match status" value="1"/>
</dbReference>
<dbReference type="InterPro" id="IPR002078">
    <property type="entry name" value="Sigma_54_int"/>
</dbReference>
<dbReference type="FunFam" id="3.40.50.300:FF:000006">
    <property type="entry name" value="DNA-binding transcriptional regulator NtrC"/>
    <property type="match status" value="1"/>
</dbReference>
<reference evidence="8 9" key="1">
    <citation type="submission" date="2007-05" db="EMBL/GenBank/DDBJ databases">
        <title>Complete sequence of chromosome of Acidiphilium cryptum JF-5.</title>
        <authorList>
            <consortium name="US DOE Joint Genome Institute"/>
            <person name="Copeland A."/>
            <person name="Lucas S."/>
            <person name="Lapidus A."/>
            <person name="Barry K."/>
            <person name="Detter J.C."/>
            <person name="Glavina del Rio T."/>
            <person name="Hammon N."/>
            <person name="Israni S."/>
            <person name="Dalin E."/>
            <person name="Tice H."/>
            <person name="Pitluck S."/>
            <person name="Sims D."/>
            <person name="Brettin T."/>
            <person name="Bruce D."/>
            <person name="Han C."/>
            <person name="Schmutz J."/>
            <person name="Larimer F."/>
            <person name="Land M."/>
            <person name="Hauser L."/>
            <person name="Kyrpides N."/>
            <person name="Kim E."/>
            <person name="Magnuson T."/>
            <person name="Richardson P."/>
        </authorList>
    </citation>
    <scope>NUCLEOTIDE SEQUENCE [LARGE SCALE GENOMIC DNA]</scope>
    <source>
        <strain evidence="8 9">JF-5</strain>
    </source>
</reference>
<dbReference type="InterPro" id="IPR027417">
    <property type="entry name" value="P-loop_NTPase"/>
</dbReference>
<evidence type="ECO:0000313" key="8">
    <source>
        <dbReference type="EMBL" id="ABQ31779.1"/>
    </source>
</evidence>
<name>A5G1P7_ACICJ</name>
<keyword evidence="9" id="KW-1185">Reference proteome</keyword>
<keyword evidence="3" id="KW-0902">Two-component regulatory system</keyword>
<dbReference type="Pfam" id="PF02954">
    <property type="entry name" value="HTH_8"/>
    <property type="match status" value="1"/>
</dbReference>
<dbReference type="CDD" id="cd00009">
    <property type="entry name" value="AAA"/>
    <property type="match status" value="1"/>
</dbReference>
<dbReference type="Gene3D" id="1.10.10.60">
    <property type="entry name" value="Homeodomain-like"/>
    <property type="match status" value="1"/>
</dbReference>
<dbReference type="PROSITE" id="PS00676">
    <property type="entry name" value="SIGMA54_INTERACT_2"/>
    <property type="match status" value="1"/>
</dbReference>
<dbReference type="Gene3D" id="1.10.8.60">
    <property type="match status" value="1"/>
</dbReference>
<accession>A5G1P7</accession>
<dbReference type="GO" id="GO:0005524">
    <property type="term" value="F:ATP binding"/>
    <property type="evidence" value="ECO:0007669"/>
    <property type="project" value="UniProtKB-KW"/>
</dbReference>
<keyword evidence="1" id="KW-0547">Nucleotide-binding</keyword>
<dbReference type="KEGG" id="acr:Acry_2588"/>
<protein>
    <submittedName>
        <fullName evidence="8">Sigma54 specific transcriptional regulator, Fis family</fullName>
    </submittedName>
</protein>
<dbReference type="SUPFAM" id="SSF46689">
    <property type="entry name" value="Homeodomain-like"/>
    <property type="match status" value="1"/>
</dbReference>
<dbReference type="PANTHER" id="PTHR32071:SF120">
    <property type="entry name" value="TRANSCRIPTIONAL REGULATOR-RELATED"/>
    <property type="match status" value="1"/>
</dbReference>
<dbReference type="RefSeq" id="WP_012040163.1">
    <property type="nucleotide sequence ID" value="NC_009484.1"/>
</dbReference>
<evidence type="ECO:0000256" key="5">
    <source>
        <dbReference type="ARBA" id="ARBA00023159"/>
    </source>
</evidence>
<dbReference type="HOGENOM" id="CLU_000445_0_7_5"/>
<evidence type="ECO:0000259" key="7">
    <source>
        <dbReference type="PROSITE" id="PS50045"/>
    </source>
</evidence>
<dbReference type="InterPro" id="IPR025943">
    <property type="entry name" value="Sigma_54_int_dom_ATP-bd_2"/>
</dbReference>
<keyword evidence="2" id="KW-0067">ATP-binding</keyword>
<evidence type="ECO:0000313" key="9">
    <source>
        <dbReference type="Proteomes" id="UP000000245"/>
    </source>
</evidence>
<dbReference type="GO" id="GO:0043565">
    <property type="term" value="F:sequence-specific DNA binding"/>
    <property type="evidence" value="ECO:0007669"/>
    <property type="project" value="InterPro"/>
</dbReference>
<feature type="domain" description="Sigma-54 factor interaction" evidence="7">
    <location>
        <begin position="39"/>
        <end position="268"/>
    </location>
</feature>
<dbReference type="EMBL" id="CP000697">
    <property type="protein sequence ID" value="ABQ31779.1"/>
    <property type="molecule type" value="Genomic_DNA"/>
</dbReference>
<dbReference type="PANTHER" id="PTHR32071">
    <property type="entry name" value="TRANSCRIPTIONAL REGULATORY PROTEIN"/>
    <property type="match status" value="1"/>
</dbReference>
<evidence type="ECO:0000256" key="3">
    <source>
        <dbReference type="ARBA" id="ARBA00023012"/>
    </source>
</evidence>
<evidence type="ECO:0000256" key="1">
    <source>
        <dbReference type="ARBA" id="ARBA00022741"/>
    </source>
</evidence>
<dbReference type="AlphaFoldDB" id="A5G1P7"/>
<keyword evidence="6" id="KW-0804">Transcription</keyword>
<dbReference type="STRING" id="349163.Acry_2588"/>
<dbReference type="SUPFAM" id="SSF52540">
    <property type="entry name" value="P-loop containing nucleoside triphosphate hydrolases"/>
    <property type="match status" value="1"/>
</dbReference>
<organism evidence="8 9">
    <name type="scientific">Acidiphilium cryptum (strain JF-5)</name>
    <dbReference type="NCBI Taxonomy" id="349163"/>
    <lineage>
        <taxon>Bacteria</taxon>
        <taxon>Pseudomonadati</taxon>
        <taxon>Pseudomonadota</taxon>
        <taxon>Alphaproteobacteria</taxon>
        <taxon>Acetobacterales</taxon>
        <taxon>Acidocellaceae</taxon>
        <taxon>Acidiphilium</taxon>
    </lineage>
</organism>
<dbReference type="PRINTS" id="PR01590">
    <property type="entry name" value="HTHFIS"/>
</dbReference>
<dbReference type="Pfam" id="PF25601">
    <property type="entry name" value="AAA_lid_14"/>
    <property type="match status" value="1"/>
</dbReference>
<dbReference type="InterPro" id="IPR009057">
    <property type="entry name" value="Homeodomain-like_sf"/>
</dbReference>
<proteinExistence type="predicted"/>
<dbReference type="InterPro" id="IPR003593">
    <property type="entry name" value="AAA+_ATPase"/>
</dbReference>
<dbReference type="Proteomes" id="UP000000245">
    <property type="component" value="Chromosome"/>
</dbReference>
<evidence type="ECO:0000256" key="4">
    <source>
        <dbReference type="ARBA" id="ARBA00023015"/>
    </source>
</evidence>
<dbReference type="InterPro" id="IPR002197">
    <property type="entry name" value="HTH_Fis"/>
</dbReference>
<dbReference type="GO" id="GO:0000160">
    <property type="term" value="P:phosphorelay signal transduction system"/>
    <property type="evidence" value="ECO:0007669"/>
    <property type="project" value="UniProtKB-KW"/>
</dbReference>
<sequence>MRHTAYEGFAARPAESVFGNGAQAHTGGAGGRAAADRVMVGQSPAMLRTFELIRRFAPVDAPVLITGETGTGKELAARAIHDRSNACDGRFVAINCAALPASLIASELFGYEKGAFTGAAARRVGLIEMADGGSLFLDEIGDLPLELQGHLLRFLQEGQIFRLGGREPVSVRTRVIAATHVDLHRAIEDGRFREDLFYRLNVLQIEMPPLRARDGDIELLAMVVLRSAVRELGLAIDGFSPEALAALRRHGWPGNVRELVSTVRRAAVMASGRLIEAADLALPAPRETARQRVATGPHGAIDREAVLAALARCGQNRARAARELGIARVTLYRVLQRAATTDPNRETIDED</sequence>
<keyword evidence="4" id="KW-0805">Transcription regulation</keyword>
<dbReference type="InterPro" id="IPR058031">
    <property type="entry name" value="AAA_lid_NorR"/>
</dbReference>
<dbReference type="eggNOG" id="COG2204">
    <property type="taxonomic scope" value="Bacteria"/>
</dbReference>
<dbReference type="GO" id="GO:0006355">
    <property type="term" value="P:regulation of DNA-templated transcription"/>
    <property type="evidence" value="ECO:0007669"/>
    <property type="project" value="InterPro"/>
</dbReference>
<dbReference type="SMART" id="SM00382">
    <property type="entry name" value="AAA"/>
    <property type="match status" value="1"/>
</dbReference>
<evidence type="ECO:0000256" key="2">
    <source>
        <dbReference type="ARBA" id="ARBA00022840"/>
    </source>
</evidence>
<dbReference type="Gene3D" id="3.40.50.300">
    <property type="entry name" value="P-loop containing nucleotide triphosphate hydrolases"/>
    <property type="match status" value="1"/>
</dbReference>